<dbReference type="PANTHER" id="PTHR38780:SF1">
    <property type="entry name" value="PROTEIN TUSC"/>
    <property type="match status" value="1"/>
</dbReference>
<dbReference type="eggNOG" id="COG2923">
    <property type="taxonomic scope" value="Bacteria"/>
</dbReference>
<gene>
    <name evidence="2" type="ordered locus">Cpha266_0133</name>
</gene>
<comment type="similarity">
    <text evidence="1">Belongs to the DsrF/TusC family.</text>
</comment>
<proteinExistence type="inferred from homology"/>
<organism evidence="2 3">
    <name type="scientific">Chlorobium phaeobacteroides (strain DSM 266 / SMG 266 / 2430)</name>
    <dbReference type="NCBI Taxonomy" id="290317"/>
    <lineage>
        <taxon>Bacteria</taxon>
        <taxon>Pseudomonadati</taxon>
        <taxon>Chlorobiota</taxon>
        <taxon>Chlorobiia</taxon>
        <taxon>Chlorobiales</taxon>
        <taxon>Chlorobiaceae</taxon>
        <taxon>Chlorobium/Pelodictyon group</taxon>
        <taxon>Chlorobium</taxon>
    </lineage>
</organism>
<accession>A1BCS6</accession>
<keyword evidence="3" id="KW-1185">Reference proteome</keyword>
<dbReference type="SUPFAM" id="SSF75169">
    <property type="entry name" value="DsrEFH-like"/>
    <property type="match status" value="1"/>
</dbReference>
<dbReference type="Proteomes" id="UP000008701">
    <property type="component" value="Chromosome"/>
</dbReference>
<evidence type="ECO:0000313" key="3">
    <source>
        <dbReference type="Proteomes" id="UP000008701"/>
    </source>
</evidence>
<evidence type="ECO:0000313" key="2">
    <source>
        <dbReference type="EMBL" id="ABL64203.1"/>
    </source>
</evidence>
<dbReference type="InterPro" id="IPR003787">
    <property type="entry name" value="Sulphur_relay_DsrE/F-like"/>
</dbReference>
<dbReference type="Pfam" id="PF02635">
    <property type="entry name" value="DsrE"/>
    <property type="match status" value="1"/>
</dbReference>
<dbReference type="HOGENOM" id="CLU_155943_0_0_10"/>
<protein>
    <submittedName>
        <fullName evidence="2">DsrE family protein</fullName>
    </submittedName>
</protein>
<sequence>MGNMDIEENTDIKKIMHVMRHAPHGTIYSYEGLEMILIMAAYEQDLSVVFIGDGIYALKKNQDTHAIGIKGFSKTFMALDGYDVEKLYVDRVSLEERGLTEDDLVVPVEVLTSAEIGGLMREQDVIIHH</sequence>
<dbReference type="KEGG" id="cph:Cpha266_0133"/>
<dbReference type="PANTHER" id="PTHR38780">
    <property type="entry name" value="PROTEIN TUSC"/>
    <property type="match status" value="1"/>
</dbReference>
<reference evidence="2 3" key="1">
    <citation type="submission" date="2006-12" db="EMBL/GenBank/DDBJ databases">
        <title>Complete sequence of Chlorobium phaeobacteroides DSM 266.</title>
        <authorList>
            <consortium name="US DOE Joint Genome Institute"/>
            <person name="Copeland A."/>
            <person name="Lucas S."/>
            <person name="Lapidus A."/>
            <person name="Barry K."/>
            <person name="Detter J.C."/>
            <person name="Glavina del Rio T."/>
            <person name="Hammon N."/>
            <person name="Israni S."/>
            <person name="Pitluck S."/>
            <person name="Goltsman E."/>
            <person name="Schmutz J."/>
            <person name="Larimer F."/>
            <person name="Land M."/>
            <person name="Hauser L."/>
            <person name="Mikhailova N."/>
            <person name="Li T."/>
            <person name="Overmann J."/>
            <person name="Bryant D.A."/>
            <person name="Richardson P."/>
        </authorList>
    </citation>
    <scope>NUCLEOTIDE SEQUENCE [LARGE SCALE GENOMIC DNA]</scope>
    <source>
        <strain evidence="2 3">DSM 266</strain>
    </source>
</reference>
<dbReference type="Gene3D" id="3.40.1260.10">
    <property type="entry name" value="DsrEFH-like"/>
    <property type="match status" value="1"/>
</dbReference>
<dbReference type="NCBIfam" id="NF001238">
    <property type="entry name" value="PRK00211.1"/>
    <property type="match status" value="1"/>
</dbReference>
<dbReference type="RefSeq" id="WP_011744043.1">
    <property type="nucleotide sequence ID" value="NC_008639.1"/>
</dbReference>
<dbReference type="STRING" id="290317.Cpha266_0133"/>
<dbReference type="InterPro" id="IPR027396">
    <property type="entry name" value="DsrEFH-like"/>
</dbReference>
<name>A1BCS6_CHLPD</name>
<dbReference type="NCBIfam" id="TIGR03010">
    <property type="entry name" value="sulf_tusC_dsrF"/>
    <property type="match status" value="1"/>
</dbReference>
<dbReference type="InterPro" id="IPR017462">
    <property type="entry name" value="Sulphur_relay_TusC/DsrF"/>
</dbReference>
<dbReference type="AlphaFoldDB" id="A1BCS6"/>
<dbReference type="EMBL" id="CP000492">
    <property type="protein sequence ID" value="ABL64203.1"/>
    <property type="molecule type" value="Genomic_DNA"/>
</dbReference>
<evidence type="ECO:0000256" key="1">
    <source>
        <dbReference type="ARBA" id="ARBA00005996"/>
    </source>
</evidence>